<comment type="caution">
    <text evidence="1">The sequence shown here is derived from an EMBL/GenBank/DDBJ whole genome shotgun (WGS) entry which is preliminary data.</text>
</comment>
<keyword evidence="3" id="KW-1185">Reference proteome</keyword>
<name>A0ABU0KXB5_9BACL</name>
<sequence length="61" mass="7274">MERIYRTYADTEVTQLSTSVKCPYCGEEWMEPDTDECGTTYKLRCENEDCEREFEMHFDAS</sequence>
<dbReference type="RefSeq" id="WP_152380825.1">
    <property type="nucleotide sequence ID" value="NZ_CP045298.1"/>
</dbReference>
<dbReference type="EMBL" id="JAUSWA010000010">
    <property type="protein sequence ID" value="MDQ0494040.1"/>
    <property type="molecule type" value="Genomic_DNA"/>
</dbReference>
<dbReference type="Proteomes" id="UP001242811">
    <property type="component" value="Unassembled WGS sequence"/>
</dbReference>
<proteinExistence type="predicted"/>
<protein>
    <submittedName>
        <fullName evidence="1">Uncharacterized protein</fullName>
    </submittedName>
</protein>
<dbReference type="EMBL" id="JAUSWA010000069">
    <property type="protein sequence ID" value="MDQ0497314.1"/>
    <property type="molecule type" value="Genomic_DNA"/>
</dbReference>
<evidence type="ECO:0000313" key="1">
    <source>
        <dbReference type="EMBL" id="MDQ0494040.1"/>
    </source>
</evidence>
<gene>
    <name evidence="1" type="ORF">QOZ95_002203</name>
    <name evidence="2" type="ORF">QOZ95_005533</name>
</gene>
<accession>A0ABU0KXB5</accession>
<reference evidence="1 3" key="1">
    <citation type="submission" date="2023-07" db="EMBL/GenBank/DDBJ databases">
        <title>Genomic Encyclopedia of Type Strains, Phase IV (KMG-IV): sequencing the most valuable type-strain genomes for metagenomic binning, comparative biology and taxonomic classification.</title>
        <authorList>
            <person name="Goeker M."/>
        </authorList>
    </citation>
    <scope>NUCLEOTIDE SEQUENCE [LARGE SCALE GENOMIC DNA]</scope>
    <source>
        <strain evidence="1 3">DSM 14914</strain>
    </source>
</reference>
<organism evidence="1 3">
    <name type="scientific">Paenibacillus brasilensis</name>
    <dbReference type="NCBI Taxonomy" id="128574"/>
    <lineage>
        <taxon>Bacteria</taxon>
        <taxon>Bacillati</taxon>
        <taxon>Bacillota</taxon>
        <taxon>Bacilli</taxon>
        <taxon>Bacillales</taxon>
        <taxon>Paenibacillaceae</taxon>
        <taxon>Paenibacillus</taxon>
    </lineage>
</organism>
<evidence type="ECO:0000313" key="3">
    <source>
        <dbReference type="Proteomes" id="UP001242811"/>
    </source>
</evidence>
<evidence type="ECO:0000313" key="2">
    <source>
        <dbReference type="EMBL" id="MDQ0497314.1"/>
    </source>
</evidence>